<evidence type="ECO:0000313" key="8">
    <source>
        <dbReference type="EMBL" id="GHO58659.1"/>
    </source>
</evidence>
<feature type="domain" description="FAD/NAD(P)-binding" evidence="6">
    <location>
        <begin position="16"/>
        <end position="322"/>
    </location>
</feature>
<evidence type="ECO:0000256" key="5">
    <source>
        <dbReference type="SAM" id="MobiDB-lite"/>
    </source>
</evidence>
<gene>
    <name evidence="8" type="primary">hcaD</name>
    <name evidence="8" type="ORF">KSB_71340</name>
</gene>
<organism evidence="8 9">
    <name type="scientific">Ktedonobacter robiniae</name>
    <dbReference type="NCBI Taxonomy" id="2778365"/>
    <lineage>
        <taxon>Bacteria</taxon>
        <taxon>Bacillati</taxon>
        <taxon>Chloroflexota</taxon>
        <taxon>Ktedonobacteria</taxon>
        <taxon>Ktedonobacterales</taxon>
        <taxon>Ktedonobacteraceae</taxon>
        <taxon>Ktedonobacter</taxon>
    </lineage>
</organism>
<feature type="domain" description="Reductase C-terminal" evidence="7">
    <location>
        <begin position="345"/>
        <end position="418"/>
    </location>
</feature>
<dbReference type="Gene3D" id="3.30.390.30">
    <property type="match status" value="1"/>
</dbReference>
<evidence type="ECO:0000259" key="6">
    <source>
        <dbReference type="Pfam" id="PF07992"/>
    </source>
</evidence>
<evidence type="ECO:0000256" key="2">
    <source>
        <dbReference type="ARBA" id="ARBA00022630"/>
    </source>
</evidence>
<accession>A0ABQ3V184</accession>
<evidence type="ECO:0000256" key="4">
    <source>
        <dbReference type="ARBA" id="ARBA00023002"/>
    </source>
</evidence>
<evidence type="ECO:0000259" key="7">
    <source>
        <dbReference type="Pfam" id="PF14759"/>
    </source>
</evidence>
<dbReference type="SUPFAM" id="SSF51905">
    <property type="entry name" value="FAD/NAD(P)-binding domain"/>
    <property type="match status" value="2"/>
</dbReference>
<dbReference type="InterPro" id="IPR016156">
    <property type="entry name" value="FAD/NAD-linked_Rdtase_dimer_sf"/>
</dbReference>
<sequence length="504" mass="53716">MTSSHPSLSNGSSNGRVVIVGASLAGLRAAETLRAEGFTGQLTLIGDEPYEPYDRPPLSKTVQAGWISEEHTTLPRRRDVAAEWLLGTPATGLDLPNRQVLLADGRQVPFDRLLIATGTRARPWPDKEQAALDGVFIVHTRDDAARLHARLAAGPKRVLVIGAGFTGSEVASVCRELGLEVTVTERSVAPLAGALGQAAGTFAAYLQRQHGVDLRCNTTVLVLEGNAQKKLRRAQLSDGNELDVEVAVVALGSLRNTEWLQGAGLAADARGVVCDASCRAFDADGVVTDDIFVAGDVARWPHPLYDGQLLVVEHWSNAVTQAETAAHNMLASSATRRAHKHLPSFWSNQFGVNIKAIGLPTIADTIVLTQGSIEERRLVAAYGHQGHIVAAVAVNAPRSLPAYQGLIEARAPFPPELHASNGPTELHPLPAGFPKRGQPTHDPGAVPTGAGPNTPEQRISEEVLKLLDPRVPLGAPPLMMMHANNMDMGTRSVMQEGHTGEMRS</sequence>
<dbReference type="PRINTS" id="PR00368">
    <property type="entry name" value="FADPNR"/>
</dbReference>
<feature type="region of interest" description="Disordered" evidence="5">
    <location>
        <begin position="417"/>
        <end position="456"/>
    </location>
</feature>
<name>A0ABQ3V184_9CHLR</name>
<keyword evidence="3" id="KW-0274">FAD</keyword>
<keyword evidence="2" id="KW-0285">Flavoprotein</keyword>
<protein>
    <submittedName>
        <fullName evidence="8">Ferredoxin reductase</fullName>
    </submittedName>
</protein>
<dbReference type="Gene3D" id="3.50.50.60">
    <property type="entry name" value="FAD/NAD(P)-binding domain"/>
    <property type="match status" value="2"/>
</dbReference>
<dbReference type="InterPro" id="IPR028202">
    <property type="entry name" value="Reductase_C"/>
</dbReference>
<comment type="caution">
    <text evidence="8">The sequence shown here is derived from an EMBL/GenBank/DDBJ whole genome shotgun (WGS) entry which is preliminary data.</text>
</comment>
<dbReference type="EMBL" id="BNJG01000003">
    <property type="protein sequence ID" value="GHO58659.1"/>
    <property type="molecule type" value="Genomic_DNA"/>
</dbReference>
<evidence type="ECO:0000313" key="9">
    <source>
        <dbReference type="Proteomes" id="UP000654345"/>
    </source>
</evidence>
<dbReference type="Pfam" id="PF14759">
    <property type="entry name" value="Reductase_C"/>
    <property type="match status" value="1"/>
</dbReference>
<dbReference type="InterPro" id="IPR050446">
    <property type="entry name" value="FAD-oxidoreductase/Apoptosis"/>
</dbReference>
<evidence type="ECO:0000256" key="1">
    <source>
        <dbReference type="ARBA" id="ARBA00001974"/>
    </source>
</evidence>
<dbReference type="Proteomes" id="UP000654345">
    <property type="component" value="Unassembled WGS sequence"/>
</dbReference>
<keyword evidence="4" id="KW-0560">Oxidoreductase</keyword>
<dbReference type="RefSeq" id="WP_201374916.1">
    <property type="nucleotide sequence ID" value="NZ_BNJG01000003.1"/>
</dbReference>
<reference evidence="8 9" key="1">
    <citation type="journal article" date="2021" name="Int. J. Syst. Evol. Microbiol.">
        <title>Reticulibacter mediterranei gen. nov., sp. nov., within the new family Reticulibacteraceae fam. nov., and Ktedonospora formicarum gen. nov., sp. nov., Ktedonobacter robiniae sp. nov., Dictyobacter formicarum sp. nov. and Dictyobacter arantiisoli sp. nov., belonging to the class Ktedonobacteria.</title>
        <authorList>
            <person name="Yabe S."/>
            <person name="Zheng Y."/>
            <person name="Wang C.M."/>
            <person name="Sakai Y."/>
            <person name="Abe K."/>
            <person name="Yokota A."/>
            <person name="Donadio S."/>
            <person name="Cavaletti L."/>
            <person name="Monciardini P."/>
        </authorList>
    </citation>
    <scope>NUCLEOTIDE SEQUENCE [LARGE SCALE GENOMIC DNA]</scope>
    <source>
        <strain evidence="8 9">SOSP1-30</strain>
    </source>
</reference>
<dbReference type="PANTHER" id="PTHR43557:SF2">
    <property type="entry name" value="RIESKE DOMAIN-CONTAINING PROTEIN-RELATED"/>
    <property type="match status" value="1"/>
</dbReference>
<evidence type="ECO:0000256" key="3">
    <source>
        <dbReference type="ARBA" id="ARBA00022827"/>
    </source>
</evidence>
<dbReference type="PRINTS" id="PR00411">
    <property type="entry name" value="PNDRDTASEI"/>
</dbReference>
<keyword evidence="9" id="KW-1185">Reference proteome</keyword>
<dbReference type="Pfam" id="PF07992">
    <property type="entry name" value="Pyr_redox_2"/>
    <property type="match status" value="1"/>
</dbReference>
<dbReference type="SUPFAM" id="SSF55424">
    <property type="entry name" value="FAD/NAD-linked reductases, dimerisation (C-terminal) domain"/>
    <property type="match status" value="1"/>
</dbReference>
<dbReference type="PANTHER" id="PTHR43557">
    <property type="entry name" value="APOPTOSIS-INDUCING FACTOR 1"/>
    <property type="match status" value="1"/>
</dbReference>
<dbReference type="InterPro" id="IPR036188">
    <property type="entry name" value="FAD/NAD-bd_sf"/>
</dbReference>
<comment type="cofactor">
    <cofactor evidence="1">
        <name>FAD</name>
        <dbReference type="ChEBI" id="CHEBI:57692"/>
    </cofactor>
</comment>
<dbReference type="InterPro" id="IPR023753">
    <property type="entry name" value="FAD/NAD-binding_dom"/>
</dbReference>
<proteinExistence type="predicted"/>